<keyword evidence="4 13" id="KW-0812">Transmembrane</keyword>
<dbReference type="SUPFAM" id="SSF57196">
    <property type="entry name" value="EGF/Laminin"/>
    <property type="match status" value="3"/>
</dbReference>
<evidence type="ECO:0000256" key="11">
    <source>
        <dbReference type="PROSITE-ProRule" id="PRU00076"/>
    </source>
</evidence>
<evidence type="ECO:0000256" key="1">
    <source>
        <dbReference type="ARBA" id="ARBA00004479"/>
    </source>
</evidence>
<feature type="region of interest" description="Disordered" evidence="12">
    <location>
        <begin position="642"/>
        <end position="662"/>
    </location>
</feature>
<feature type="domain" description="EGF-like" evidence="15">
    <location>
        <begin position="279"/>
        <end position="318"/>
    </location>
</feature>
<keyword evidence="2" id="KW-0217">Developmental protein</keyword>
<dbReference type="FunFam" id="2.10.25.10:FF:000230">
    <property type="entry name" value="Delta-like protein"/>
    <property type="match status" value="1"/>
</dbReference>
<feature type="domain" description="EGF-like" evidence="15">
    <location>
        <begin position="362"/>
        <end position="398"/>
    </location>
</feature>
<feature type="disulfide bond" evidence="11">
    <location>
        <begin position="501"/>
        <end position="510"/>
    </location>
</feature>
<keyword evidence="10" id="KW-0325">Glycoprotein</keyword>
<feature type="disulfide bond" evidence="11">
    <location>
        <begin position="463"/>
        <end position="472"/>
    </location>
</feature>
<dbReference type="PROSITE" id="PS00022">
    <property type="entry name" value="EGF_1"/>
    <property type="match status" value="7"/>
</dbReference>
<evidence type="ECO:0000256" key="2">
    <source>
        <dbReference type="ARBA" id="ARBA00022473"/>
    </source>
</evidence>
<feature type="transmembrane region" description="Helical" evidence="13">
    <location>
        <begin position="586"/>
        <end position="609"/>
    </location>
</feature>
<dbReference type="PROSITE" id="PS50026">
    <property type="entry name" value="EGF_3"/>
    <property type="match status" value="7"/>
</dbReference>
<dbReference type="InterPro" id="IPR013032">
    <property type="entry name" value="EGF-like_CS"/>
</dbReference>
<comment type="caution">
    <text evidence="11">Lacks conserved residue(s) required for the propagation of feature annotation.</text>
</comment>
<evidence type="ECO:0000256" key="13">
    <source>
        <dbReference type="SAM" id="Phobius"/>
    </source>
</evidence>
<dbReference type="InterPro" id="IPR009030">
    <property type="entry name" value="Growth_fac_rcpt_cys_sf"/>
</dbReference>
<evidence type="ECO:0000256" key="6">
    <source>
        <dbReference type="ARBA" id="ARBA00022737"/>
    </source>
</evidence>
<dbReference type="FunFam" id="2.10.25.10:FF:000095">
    <property type="entry name" value="Notch, isoform B"/>
    <property type="match status" value="1"/>
</dbReference>
<feature type="disulfide bond" evidence="11">
    <location>
        <begin position="388"/>
        <end position="397"/>
    </location>
</feature>
<dbReference type="CDD" id="cd00054">
    <property type="entry name" value="EGF_CA"/>
    <property type="match status" value="5"/>
</dbReference>
<keyword evidence="13" id="KW-0472">Membrane</keyword>
<sequence>MKSVLLVFSFILLHLTYLKGFNVTKKVKITTPASTSTFSNFPTSSITTESTTTVQASTYLDVSSTTVAATTTGYVTSDSNTTTTSVTTENKQNVHAFHKIHLEEKLRSLSCDLPLLPRDSRVWKGNETHELLLPTTISMNCVTNDTQSENLDTAPVSTCYPDVLSWEGSIEIQSGDVLLVRIDDSQLAQEEVINYTENGNQAIERIIHEPTTAVYQVTRAGHDHCDVTEGILLDITPLKIENRKVVTLYDKDLTEGTNLLIVVSKLWGNRCVRLKVTVKSDNCGENEDCSRKGICYSNTSMEGYECQCCSGFVGQHCEEQDACYPTPCKNNGICVDISQGHEGSAFQCLCPYGFSGKTCQEETNPCISMPCQNGASCYGNVTQFYCECLQGFSGSLCQHNFNECESSPCVHGICVDQEDGYKCFCKPGFTGNRCEYQYNECESAPCVNGGTCNDDVNSYYCSCGKGYTGKRCEIKIDLCQPNPCPIHRYCLDQGNNYTCECPNGYSGTDCETPYRTACSINPCINGGTCWSSMDSFYCACRPGFTGKTCNDEFIVKTITNNDIIAESNESDLQVPIPIHLDHLHSVYIAAGTLACAFIIVVLIVTVCHCRMNKTYKRFMFSGYPFWMCKSCQTPKPPVSTNSEWFSGKDKAPTATPSRNLPSLDTTDMYYTLDFSDSQSSPLIQ</sequence>
<evidence type="ECO:0000256" key="4">
    <source>
        <dbReference type="ARBA" id="ARBA00022692"/>
    </source>
</evidence>
<reference evidence="17" key="1">
    <citation type="submission" date="2023-01" db="EMBL/GenBank/DDBJ databases">
        <title>Key to firefly adult light organ development and bioluminescence: homeobox transcription factors regulate luciferase expression and transportation to peroxisome.</title>
        <authorList>
            <person name="Fu X."/>
        </authorList>
    </citation>
    <scope>NUCLEOTIDE SEQUENCE [LARGE SCALE GENOMIC DNA]</scope>
</reference>
<dbReference type="AlphaFoldDB" id="A0AAN7SN43"/>
<evidence type="ECO:0000256" key="8">
    <source>
        <dbReference type="ARBA" id="ARBA00022989"/>
    </source>
</evidence>
<accession>A0AAN7SN43</accession>
<feature type="domain" description="EGF-like" evidence="15">
    <location>
        <begin position="400"/>
        <end position="435"/>
    </location>
</feature>
<dbReference type="InterPro" id="IPR000152">
    <property type="entry name" value="EGF-type_Asp/Asn_hydroxyl_site"/>
</dbReference>
<keyword evidence="7" id="KW-0914">Notch signaling pathway</keyword>
<dbReference type="InterPro" id="IPR001881">
    <property type="entry name" value="EGF-like_Ca-bd_dom"/>
</dbReference>
<evidence type="ECO:0000256" key="14">
    <source>
        <dbReference type="SAM" id="SignalP"/>
    </source>
</evidence>
<feature type="signal peptide" evidence="14">
    <location>
        <begin position="1"/>
        <end position="20"/>
    </location>
</feature>
<dbReference type="EMBL" id="JARPUR010000008">
    <property type="protein sequence ID" value="KAK4872265.1"/>
    <property type="molecule type" value="Genomic_DNA"/>
</dbReference>
<dbReference type="PROSITE" id="PS01187">
    <property type="entry name" value="EGF_CA"/>
    <property type="match status" value="1"/>
</dbReference>
<keyword evidence="8 13" id="KW-1133">Transmembrane helix</keyword>
<evidence type="ECO:0000256" key="5">
    <source>
        <dbReference type="ARBA" id="ARBA00022729"/>
    </source>
</evidence>
<name>A0AAN7SN43_9COLE</name>
<dbReference type="PROSITE" id="PS01186">
    <property type="entry name" value="EGF_2"/>
    <property type="match status" value="7"/>
</dbReference>
<gene>
    <name evidence="16" type="ORF">RN001_016389</name>
</gene>
<dbReference type="GO" id="GO:0007219">
    <property type="term" value="P:Notch signaling pathway"/>
    <property type="evidence" value="ECO:0007669"/>
    <property type="project" value="UniProtKB-KW"/>
</dbReference>
<evidence type="ECO:0000256" key="12">
    <source>
        <dbReference type="SAM" id="MobiDB-lite"/>
    </source>
</evidence>
<dbReference type="FunFam" id="2.10.25.10:FF:000143">
    <property type="entry name" value="Protein crumbs 1"/>
    <property type="match status" value="1"/>
</dbReference>
<dbReference type="Gene3D" id="2.10.25.10">
    <property type="entry name" value="Laminin"/>
    <property type="match status" value="6"/>
</dbReference>
<keyword evidence="5 14" id="KW-0732">Signal</keyword>
<dbReference type="FunFam" id="2.10.25.10:FF:000494">
    <property type="entry name" value="Weary, isoform B"/>
    <property type="match status" value="1"/>
</dbReference>
<dbReference type="GO" id="GO:0005886">
    <property type="term" value="C:plasma membrane"/>
    <property type="evidence" value="ECO:0007669"/>
    <property type="project" value="UniProtKB-ARBA"/>
</dbReference>
<evidence type="ECO:0000259" key="15">
    <source>
        <dbReference type="PROSITE" id="PS50026"/>
    </source>
</evidence>
<protein>
    <recommendedName>
        <fullName evidence="15">EGF-like domain-containing protein</fullName>
    </recommendedName>
</protein>
<keyword evidence="6" id="KW-0677">Repeat</keyword>
<feature type="disulfide bond" evidence="11">
    <location>
        <begin position="404"/>
        <end position="414"/>
    </location>
</feature>
<dbReference type="PRINTS" id="PR00010">
    <property type="entry name" value="EGFBLOOD"/>
</dbReference>
<feature type="disulfide bond" evidence="11">
    <location>
        <begin position="540"/>
        <end position="549"/>
    </location>
</feature>
<feature type="disulfide bond" evidence="11">
    <location>
        <begin position="289"/>
        <end position="306"/>
    </location>
</feature>
<keyword evidence="17" id="KW-1185">Reference proteome</keyword>
<feature type="domain" description="EGF-like" evidence="15">
    <location>
        <begin position="475"/>
        <end position="511"/>
    </location>
</feature>
<feature type="chain" id="PRO_5043006322" description="EGF-like domain-containing protein" evidence="14">
    <location>
        <begin position="21"/>
        <end position="684"/>
    </location>
</feature>
<dbReference type="InterPro" id="IPR018097">
    <property type="entry name" value="EGF_Ca-bd_CS"/>
</dbReference>
<dbReference type="GO" id="GO:0005509">
    <property type="term" value="F:calcium ion binding"/>
    <property type="evidence" value="ECO:0007669"/>
    <property type="project" value="InterPro"/>
</dbReference>
<dbReference type="SMART" id="SM00179">
    <property type="entry name" value="EGF_CA"/>
    <property type="match status" value="6"/>
</dbReference>
<dbReference type="PROSITE" id="PS00010">
    <property type="entry name" value="ASX_HYDROXYL"/>
    <property type="match status" value="3"/>
</dbReference>
<evidence type="ECO:0000256" key="10">
    <source>
        <dbReference type="ARBA" id="ARBA00023180"/>
    </source>
</evidence>
<evidence type="ECO:0000313" key="16">
    <source>
        <dbReference type="EMBL" id="KAK4872265.1"/>
    </source>
</evidence>
<feature type="domain" description="EGF-like" evidence="15">
    <location>
        <begin position="319"/>
        <end position="360"/>
    </location>
</feature>
<dbReference type="SUPFAM" id="SSF57184">
    <property type="entry name" value="Growth factor receptor domain"/>
    <property type="match status" value="1"/>
</dbReference>
<feature type="domain" description="EGF-like" evidence="15">
    <location>
        <begin position="514"/>
        <end position="550"/>
    </location>
</feature>
<feature type="domain" description="EGF-like" evidence="15">
    <location>
        <begin position="437"/>
        <end position="473"/>
    </location>
</feature>
<evidence type="ECO:0000313" key="17">
    <source>
        <dbReference type="Proteomes" id="UP001353858"/>
    </source>
</evidence>
<comment type="subcellular location">
    <subcellularLocation>
        <location evidence="1">Membrane</location>
        <topology evidence="1">Single-pass type I membrane protein</topology>
    </subcellularLocation>
</comment>
<organism evidence="16 17">
    <name type="scientific">Aquatica leii</name>
    <dbReference type="NCBI Taxonomy" id="1421715"/>
    <lineage>
        <taxon>Eukaryota</taxon>
        <taxon>Metazoa</taxon>
        <taxon>Ecdysozoa</taxon>
        <taxon>Arthropoda</taxon>
        <taxon>Hexapoda</taxon>
        <taxon>Insecta</taxon>
        <taxon>Pterygota</taxon>
        <taxon>Neoptera</taxon>
        <taxon>Endopterygota</taxon>
        <taxon>Coleoptera</taxon>
        <taxon>Polyphaga</taxon>
        <taxon>Elateriformia</taxon>
        <taxon>Elateroidea</taxon>
        <taxon>Lampyridae</taxon>
        <taxon>Luciolinae</taxon>
        <taxon>Aquatica</taxon>
    </lineage>
</organism>
<feature type="disulfide bond" evidence="11">
    <location>
        <begin position="308"/>
        <end position="317"/>
    </location>
</feature>
<feature type="disulfide bond" evidence="11">
    <location>
        <begin position="425"/>
        <end position="434"/>
    </location>
</feature>
<dbReference type="InterPro" id="IPR000742">
    <property type="entry name" value="EGF"/>
</dbReference>
<dbReference type="SMART" id="SM00181">
    <property type="entry name" value="EGF"/>
    <property type="match status" value="7"/>
</dbReference>
<evidence type="ECO:0000256" key="7">
    <source>
        <dbReference type="ARBA" id="ARBA00022976"/>
    </source>
</evidence>
<dbReference type="Proteomes" id="UP001353858">
    <property type="component" value="Unassembled WGS sequence"/>
</dbReference>
<evidence type="ECO:0000256" key="3">
    <source>
        <dbReference type="ARBA" id="ARBA00022536"/>
    </source>
</evidence>
<dbReference type="PANTHER" id="PTHR24049">
    <property type="entry name" value="CRUMBS FAMILY MEMBER"/>
    <property type="match status" value="1"/>
</dbReference>
<proteinExistence type="predicted"/>
<keyword evidence="3 11" id="KW-0245">EGF-like domain</keyword>
<dbReference type="InterPro" id="IPR051022">
    <property type="entry name" value="Notch_Cell-Fate_Det"/>
</dbReference>
<dbReference type="GO" id="GO:0000902">
    <property type="term" value="P:cell morphogenesis"/>
    <property type="evidence" value="ECO:0007669"/>
    <property type="project" value="UniProtKB-ARBA"/>
</dbReference>
<dbReference type="GO" id="GO:0042063">
    <property type="term" value="P:gliogenesis"/>
    <property type="evidence" value="ECO:0007669"/>
    <property type="project" value="UniProtKB-ARBA"/>
</dbReference>
<dbReference type="Pfam" id="PF12661">
    <property type="entry name" value="hEGF"/>
    <property type="match status" value="1"/>
</dbReference>
<keyword evidence="9 11" id="KW-1015">Disulfide bond</keyword>
<dbReference type="Pfam" id="PF00008">
    <property type="entry name" value="EGF"/>
    <property type="match status" value="4"/>
</dbReference>
<dbReference type="GO" id="GO:0048666">
    <property type="term" value="P:neuron development"/>
    <property type="evidence" value="ECO:0007669"/>
    <property type="project" value="UniProtKB-ARBA"/>
</dbReference>
<evidence type="ECO:0000256" key="9">
    <source>
        <dbReference type="ARBA" id="ARBA00023157"/>
    </source>
</evidence>
<feature type="disulfide bond" evidence="11">
    <location>
        <begin position="350"/>
        <end position="359"/>
    </location>
</feature>
<dbReference type="FunFam" id="2.10.25.10:FF:000404">
    <property type="entry name" value="Weary, isoform B"/>
    <property type="match status" value="1"/>
</dbReference>
<comment type="caution">
    <text evidence="16">The sequence shown here is derived from an EMBL/GenBank/DDBJ whole genome shotgun (WGS) entry which is preliminary data.</text>
</comment>